<protein>
    <submittedName>
        <fullName evidence="2">Uncharacterized protein</fullName>
    </submittedName>
</protein>
<dbReference type="SUPFAM" id="SSF103473">
    <property type="entry name" value="MFS general substrate transporter"/>
    <property type="match status" value="1"/>
</dbReference>
<evidence type="ECO:0000313" key="2">
    <source>
        <dbReference type="EMBL" id="RLP81352.1"/>
    </source>
</evidence>
<feature type="transmembrane region" description="Helical" evidence="1">
    <location>
        <begin position="45"/>
        <end position="64"/>
    </location>
</feature>
<keyword evidence="1" id="KW-0472">Membrane</keyword>
<feature type="transmembrane region" description="Helical" evidence="1">
    <location>
        <begin position="76"/>
        <end position="95"/>
    </location>
</feature>
<dbReference type="RefSeq" id="WP_121689046.1">
    <property type="nucleotide sequence ID" value="NZ_RCUY01000010.1"/>
</dbReference>
<name>A0A3L7APJ3_9MICO</name>
<sequence length="136" mass="13807">MSATRIIAASLIAMVCGACLGAVLVALPDPARLLTHWDTSGGALVGAITGIAAFLAGYTAWATLRRHRMGVRRGVAAGLSALVGGIVVTCAEMSTHAVHPFILPVVAAALILCMASVGARTQGSRFDAPARELTSV</sequence>
<dbReference type="EMBL" id="RCUY01000010">
    <property type="protein sequence ID" value="RLP81352.1"/>
    <property type="molecule type" value="Genomic_DNA"/>
</dbReference>
<evidence type="ECO:0000256" key="1">
    <source>
        <dbReference type="SAM" id="Phobius"/>
    </source>
</evidence>
<organism evidence="2 3">
    <name type="scientific">Mycetocola lacteus</name>
    <dbReference type="NCBI Taxonomy" id="76637"/>
    <lineage>
        <taxon>Bacteria</taxon>
        <taxon>Bacillati</taxon>
        <taxon>Actinomycetota</taxon>
        <taxon>Actinomycetes</taxon>
        <taxon>Micrococcales</taxon>
        <taxon>Microbacteriaceae</taxon>
        <taxon>Mycetocola</taxon>
    </lineage>
</organism>
<keyword evidence="1" id="KW-1133">Transmembrane helix</keyword>
<proteinExistence type="predicted"/>
<dbReference type="Proteomes" id="UP000269438">
    <property type="component" value="Unassembled WGS sequence"/>
</dbReference>
<gene>
    <name evidence="2" type="ORF">D9V34_12040</name>
</gene>
<dbReference type="AlphaFoldDB" id="A0A3L7APJ3"/>
<comment type="caution">
    <text evidence="2">The sequence shown here is derived from an EMBL/GenBank/DDBJ whole genome shotgun (WGS) entry which is preliminary data.</text>
</comment>
<keyword evidence="3" id="KW-1185">Reference proteome</keyword>
<reference evidence="2 3" key="1">
    <citation type="submission" date="2018-10" db="EMBL/GenBank/DDBJ databases">
        <authorList>
            <person name="Li J."/>
        </authorList>
    </citation>
    <scope>NUCLEOTIDE SEQUENCE [LARGE SCALE GENOMIC DNA]</scope>
    <source>
        <strain evidence="2 3">JCM 11654</strain>
    </source>
</reference>
<accession>A0A3L7APJ3</accession>
<evidence type="ECO:0000313" key="3">
    <source>
        <dbReference type="Proteomes" id="UP000269438"/>
    </source>
</evidence>
<feature type="transmembrane region" description="Helical" evidence="1">
    <location>
        <begin position="101"/>
        <end position="119"/>
    </location>
</feature>
<dbReference type="OrthoDB" id="5123530at2"/>
<dbReference type="InterPro" id="IPR036259">
    <property type="entry name" value="MFS_trans_sf"/>
</dbReference>
<keyword evidence="1" id="KW-0812">Transmembrane</keyword>